<protein>
    <submittedName>
        <fullName evidence="1">Transcriptional regulator</fullName>
    </submittedName>
</protein>
<reference evidence="1" key="1">
    <citation type="submission" date="2019-04" db="EMBL/GenBank/DDBJ databases">
        <title>Microbes associate with the intestines of laboratory mice.</title>
        <authorList>
            <person name="Navarre W."/>
            <person name="Wong E."/>
            <person name="Huang K."/>
            <person name="Tropini C."/>
            <person name="Ng K."/>
            <person name="Yu B."/>
        </authorList>
    </citation>
    <scope>NUCLEOTIDE SEQUENCE</scope>
    <source>
        <strain evidence="1">NM09_H32</strain>
    </source>
</reference>
<keyword evidence="2" id="KW-1185">Reference proteome</keyword>
<organism evidence="1 2">
    <name type="scientific">Dubosiella muris</name>
    <dbReference type="NCBI Taxonomy" id="3038133"/>
    <lineage>
        <taxon>Bacteria</taxon>
        <taxon>Bacillati</taxon>
        <taxon>Bacillota</taxon>
        <taxon>Erysipelotrichia</taxon>
        <taxon>Erysipelotrichales</taxon>
        <taxon>Erysipelotrichaceae</taxon>
        <taxon>Dubosiella</taxon>
    </lineage>
</organism>
<proteinExistence type="predicted"/>
<evidence type="ECO:0000313" key="1">
    <source>
        <dbReference type="EMBL" id="TGY64352.1"/>
    </source>
</evidence>
<accession>A0AC61R4J7</accession>
<sequence>MRKEDWTGHRFGSLTVIRKTEEKKRGNTLWACRCDCGKTILLEGYKIRRELVKSCGCSRKYKNTKDLKGKKIGKLTVLNRLDQKKGSCYLWKCQCECGNVILVATNHLTGKNPTRSCGCERKGAQVDLKGKRFGKLTAIHPTDRRDHGSVVWTCRCDCGNETEVAANLLTSGNTQSCGCLQTEKEGPGSYMHYIDHTCVEVLRSKTVRKDNSSGCTGVRKQKGKWIAQINFQKVKYYLGSFETKEEAIRVRKKAEGLLHDGFVACFEQWKKKANEDPAWGKSHPLHVLVEGSGPEDFELTTN</sequence>
<evidence type="ECO:0000313" key="2">
    <source>
        <dbReference type="Proteomes" id="UP000308836"/>
    </source>
</evidence>
<dbReference type="Proteomes" id="UP000308836">
    <property type="component" value="Unassembled WGS sequence"/>
</dbReference>
<dbReference type="EMBL" id="SRYG01000043">
    <property type="protein sequence ID" value="TGY64352.1"/>
    <property type="molecule type" value="Genomic_DNA"/>
</dbReference>
<comment type="caution">
    <text evidence="1">The sequence shown here is derived from an EMBL/GenBank/DDBJ whole genome shotgun (WGS) entry which is preliminary data.</text>
</comment>
<gene>
    <name evidence="1" type="ORF">E5336_12115</name>
</gene>
<name>A0AC61R4J7_9FIRM</name>